<dbReference type="InterPro" id="IPR022059">
    <property type="entry name" value="DUF3615"/>
</dbReference>
<feature type="region of interest" description="Disordered" evidence="1">
    <location>
        <begin position="213"/>
        <end position="255"/>
    </location>
</feature>
<evidence type="ECO:0000259" key="2">
    <source>
        <dbReference type="Pfam" id="PF12274"/>
    </source>
</evidence>
<feature type="compositionally biased region" description="Polar residues" evidence="1">
    <location>
        <begin position="139"/>
        <end position="149"/>
    </location>
</feature>
<feature type="compositionally biased region" description="Basic and acidic residues" evidence="1">
    <location>
        <begin position="38"/>
        <end position="49"/>
    </location>
</feature>
<feature type="region of interest" description="Disordered" evidence="1">
    <location>
        <begin position="96"/>
        <end position="182"/>
    </location>
</feature>
<feature type="region of interest" description="Disordered" evidence="1">
    <location>
        <begin position="1"/>
        <end position="49"/>
    </location>
</feature>
<comment type="caution">
    <text evidence="3">The sequence shown here is derived from an EMBL/GenBank/DDBJ whole genome shotgun (WGS) entry which is preliminary data.</text>
</comment>
<evidence type="ECO:0000313" key="3">
    <source>
        <dbReference type="EMBL" id="KAF0930527.1"/>
    </source>
</evidence>
<dbReference type="OrthoDB" id="684795at2759"/>
<evidence type="ECO:0000313" key="4">
    <source>
        <dbReference type="Proteomes" id="UP000479710"/>
    </source>
</evidence>
<feature type="compositionally biased region" description="Polar residues" evidence="1">
    <location>
        <begin position="120"/>
        <end position="132"/>
    </location>
</feature>
<dbReference type="Proteomes" id="UP000479710">
    <property type="component" value="Unassembled WGS sequence"/>
</dbReference>
<dbReference type="AlphaFoldDB" id="A0A6G1F0V8"/>
<accession>A0A6G1F0V8</accession>
<name>A0A6G1F0V8_9ORYZ</name>
<dbReference type="PANTHER" id="PTHR33326">
    <property type="entry name" value="OS05G0543800 PROTEIN"/>
    <property type="match status" value="1"/>
</dbReference>
<sequence length="433" mass="48464">MDGDAGGDPATGAGDVPFAGRYLPSRRRPGRRGAQFLPREESVDERLGRRHPELFDQLDLIRPGQTLTSHVTGRRGGAAARARTLIRQSVLYSDCPKRSRGRRGQVKSQIESQAEKDASEVSSSELGATTTDMPKFKTLSLNDSPSAPDSTDRAAVHTGSMDSDLPDSATAELPATEEVLSPRSESIRKINLYLAEHTFDDLMEGFEAMLNGFRDPPKDASQPNAAELTESSKPRELDAQSSQKPRQTFEVSESLSSAAEDVAQHKVSTEEIIQNGKRWMSEEVMLAFKKYVEGRNEFRDVVYELDELQHQCFSVDAYQKVFHHYNFTVKMKKPTSEGWSLMRYFAEMKQIYGEKVYLCCPLKPHDNGYCHACVNQGMDALKHPANDEVGFEIGHFNTGFPFMYLSDDVSDDESVESVPWEMDAMEIFDSVFS</sequence>
<feature type="compositionally biased region" description="Low complexity" evidence="1">
    <location>
        <begin position="7"/>
        <end position="23"/>
    </location>
</feature>
<evidence type="ECO:0000256" key="1">
    <source>
        <dbReference type="SAM" id="MobiDB-lite"/>
    </source>
</evidence>
<organism evidence="3 4">
    <name type="scientific">Oryza meyeriana var. granulata</name>
    <dbReference type="NCBI Taxonomy" id="110450"/>
    <lineage>
        <taxon>Eukaryota</taxon>
        <taxon>Viridiplantae</taxon>
        <taxon>Streptophyta</taxon>
        <taxon>Embryophyta</taxon>
        <taxon>Tracheophyta</taxon>
        <taxon>Spermatophyta</taxon>
        <taxon>Magnoliopsida</taxon>
        <taxon>Liliopsida</taxon>
        <taxon>Poales</taxon>
        <taxon>Poaceae</taxon>
        <taxon>BOP clade</taxon>
        <taxon>Oryzoideae</taxon>
        <taxon>Oryzeae</taxon>
        <taxon>Oryzinae</taxon>
        <taxon>Oryza</taxon>
        <taxon>Oryza meyeriana</taxon>
    </lineage>
</organism>
<dbReference type="PANTHER" id="PTHR33326:SF38">
    <property type="entry name" value="EXPRESSED PROTEIN"/>
    <property type="match status" value="1"/>
</dbReference>
<gene>
    <name evidence="3" type="ORF">E2562_033294</name>
</gene>
<feature type="domain" description="DUF3615" evidence="2">
    <location>
        <begin position="284"/>
        <end position="384"/>
    </location>
</feature>
<dbReference type="Pfam" id="PF12274">
    <property type="entry name" value="DUF3615"/>
    <property type="match status" value="1"/>
</dbReference>
<keyword evidence="4" id="KW-1185">Reference proteome</keyword>
<protein>
    <recommendedName>
        <fullName evidence="2">DUF3615 domain-containing protein</fullName>
    </recommendedName>
</protein>
<dbReference type="EMBL" id="SPHZ02000002">
    <property type="protein sequence ID" value="KAF0930527.1"/>
    <property type="molecule type" value="Genomic_DNA"/>
</dbReference>
<feature type="compositionally biased region" description="Polar residues" evidence="1">
    <location>
        <begin position="239"/>
        <end position="255"/>
    </location>
</feature>
<reference evidence="3 4" key="1">
    <citation type="submission" date="2019-11" db="EMBL/GenBank/DDBJ databases">
        <title>Whole genome sequence of Oryza granulata.</title>
        <authorList>
            <person name="Li W."/>
        </authorList>
    </citation>
    <scope>NUCLEOTIDE SEQUENCE [LARGE SCALE GENOMIC DNA]</scope>
    <source>
        <strain evidence="4">cv. Menghai</strain>
        <tissue evidence="3">Leaf</tissue>
    </source>
</reference>
<proteinExistence type="predicted"/>